<proteinExistence type="predicted"/>
<reference evidence="3" key="2">
    <citation type="submission" date="2015-01" db="EMBL/GenBank/DDBJ databases">
        <title>Evolutionary Origins and Diversification of the Mycorrhizal Mutualists.</title>
        <authorList>
            <consortium name="DOE Joint Genome Institute"/>
            <consortium name="Mycorrhizal Genomics Consortium"/>
            <person name="Kohler A."/>
            <person name="Kuo A."/>
            <person name="Nagy L.G."/>
            <person name="Floudas D."/>
            <person name="Copeland A."/>
            <person name="Barry K.W."/>
            <person name="Cichocki N."/>
            <person name="Veneault-Fourrey C."/>
            <person name="LaButti K."/>
            <person name="Lindquist E.A."/>
            <person name="Lipzen A."/>
            <person name="Lundell T."/>
            <person name="Morin E."/>
            <person name="Murat C."/>
            <person name="Riley R."/>
            <person name="Ohm R."/>
            <person name="Sun H."/>
            <person name="Tunlid A."/>
            <person name="Henrissat B."/>
            <person name="Grigoriev I.V."/>
            <person name="Hibbett D.S."/>
            <person name="Martin F."/>
        </authorList>
    </citation>
    <scope>NUCLEOTIDE SEQUENCE [LARGE SCALE GENOMIC DNA]</scope>
    <source>
        <strain evidence="3">Ve08.2h10</strain>
    </source>
</reference>
<sequence length="324" mass="34296">MAVIAINKILDEVQAKYLPGAKVPLVMIAAEMQLFLIDQVVTRGWPLLQAILKLGLEVSTHIWAQVPKSILKGKGVDPLERGGAMEAGGSKVEGKQGPDGNQGGKGGEKGKKNKEKKEKKEKKIERVEKGSDGGQESRAVGPESGGLIAGGNLGAGTAKEHRGQTQERKPKKQSQTRLQSQSMVTNCHPSTPGNPIPTSLQQVLRPLHLANQGLHEKAREWHPCQGMPPLLPGKGGLQSIPASEATPGAVKGSSPSPGTSQGSIPRPFQRPNLSIRSGNIKAAGYPLEAGPKLGTWPFPIKEGQGLGLQIEAEDAFSRPKGKIQ</sequence>
<keyword evidence="3" id="KW-1185">Reference proteome</keyword>
<name>A0A0D0CQY8_9AGAM</name>
<evidence type="ECO:0000313" key="3">
    <source>
        <dbReference type="Proteomes" id="UP000054538"/>
    </source>
</evidence>
<feature type="compositionally biased region" description="Basic and acidic residues" evidence="1">
    <location>
        <begin position="106"/>
        <end position="131"/>
    </location>
</feature>
<evidence type="ECO:0000313" key="2">
    <source>
        <dbReference type="EMBL" id="KIK73241.1"/>
    </source>
</evidence>
<organism evidence="2 3">
    <name type="scientific">Paxillus rubicundulus Ve08.2h10</name>
    <dbReference type="NCBI Taxonomy" id="930991"/>
    <lineage>
        <taxon>Eukaryota</taxon>
        <taxon>Fungi</taxon>
        <taxon>Dikarya</taxon>
        <taxon>Basidiomycota</taxon>
        <taxon>Agaricomycotina</taxon>
        <taxon>Agaricomycetes</taxon>
        <taxon>Agaricomycetidae</taxon>
        <taxon>Boletales</taxon>
        <taxon>Paxilineae</taxon>
        <taxon>Paxillaceae</taxon>
        <taxon>Paxillus</taxon>
    </lineage>
</organism>
<feature type="region of interest" description="Disordered" evidence="1">
    <location>
        <begin position="222"/>
        <end position="277"/>
    </location>
</feature>
<evidence type="ECO:0000256" key="1">
    <source>
        <dbReference type="SAM" id="MobiDB-lite"/>
    </source>
</evidence>
<dbReference type="Proteomes" id="UP000054538">
    <property type="component" value="Unassembled WGS sequence"/>
</dbReference>
<feature type="compositionally biased region" description="Low complexity" evidence="1">
    <location>
        <begin position="252"/>
        <end position="265"/>
    </location>
</feature>
<reference evidence="2 3" key="1">
    <citation type="submission" date="2014-04" db="EMBL/GenBank/DDBJ databases">
        <authorList>
            <consortium name="DOE Joint Genome Institute"/>
            <person name="Kuo A."/>
            <person name="Kohler A."/>
            <person name="Jargeat P."/>
            <person name="Nagy L.G."/>
            <person name="Floudas D."/>
            <person name="Copeland A."/>
            <person name="Barry K.W."/>
            <person name="Cichocki N."/>
            <person name="Veneault-Fourrey C."/>
            <person name="LaButti K."/>
            <person name="Lindquist E.A."/>
            <person name="Lipzen A."/>
            <person name="Lundell T."/>
            <person name="Morin E."/>
            <person name="Murat C."/>
            <person name="Sun H."/>
            <person name="Tunlid A."/>
            <person name="Henrissat B."/>
            <person name="Grigoriev I.V."/>
            <person name="Hibbett D.S."/>
            <person name="Martin F."/>
            <person name="Nordberg H.P."/>
            <person name="Cantor M.N."/>
            <person name="Hua S.X."/>
        </authorList>
    </citation>
    <scope>NUCLEOTIDE SEQUENCE [LARGE SCALE GENOMIC DNA]</scope>
    <source>
        <strain evidence="2 3">Ve08.2h10</strain>
    </source>
</reference>
<dbReference type="EMBL" id="KN829964">
    <property type="protein sequence ID" value="KIK73241.1"/>
    <property type="molecule type" value="Genomic_DNA"/>
</dbReference>
<protein>
    <submittedName>
        <fullName evidence="2">Uncharacterized protein</fullName>
    </submittedName>
</protein>
<dbReference type="InParanoid" id="A0A0D0CQY8"/>
<feature type="compositionally biased region" description="Gly residues" evidence="1">
    <location>
        <begin position="143"/>
        <end position="154"/>
    </location>
</feature>
<gene>
    <name evidence="2" type="ORF">PAXRUDRAFT_21080</name>
</gene>
<feature type="region of interest" description="Disordered" evidence="1">
    <location>
        <begin position="74"/>
        <end position="198"/>
    </location>
</feature>
<dbReference type="HOGENOM" id="CLU_040073_0_1_1"/>
<feature type="compositionally biased region" description="Polar residues" evidence="1">
    <location>
        <begin position="175"/>
        <end position="198"/>
    </location>
</feature>
<feature type="compositionally biased region" description="Basic and acidic residues" evidence="1">
    <location>
        <begin position="158"/>
        <end position="168"/>
    </location>
</feature>
<dbReference type="AlphaFoldDB" id="A0A0D0CQY8"/>
<accession>A0A0D0CQY8</accession>